<dbReference type="FunFam" id="2.40.50.140:FF:000054">
    <property type="entry name" value="Nuclease-sensitive element-binding protein 1"/>
    <property type="match status" value="1"/>
</dbReference>
<dbReference type="Gene3D" id="2.40.50.140">
    <property type="entry name" value="Nucleic acid-binding proteins"/>
    <property type="match status" value="1"/>
</dbReference>
<dbReference type="InterPro" id="IPR002059">
    <property type="entry name" value="CSP_DNA-bd"/>
</dbReference>
<feature type="domain" description="CSD" evidence="2">
    <location>
        <begin position="23"/>
        <end position="92"/>
    </location>
</feature>
<dbReference type="InterPro" id="IPR011129">
    <property type="entry name" value="CSD"/>
</dbReference>
<dbReference type="EMBL" id="JAODUP010000548">
    <property type="protein sequence ID" value="KAK2147523.1"/>
    <property type="molecule type" value="Genomic_DNA"/>
</dbReference>
<dbReference type="CDD" id="cd04458">
    <property type="entry name" value="CSP_CDS"/>
    <property type="match status" value="1"/>
</dbReference>
<sequence length="304" mass="33353">MADGESGGEEVKTTTEKTVLASKVSGTVKWFNVKNGYGFINRDDTKEDVFVHQTAIVKNNPRKYLRSVGDGEKVEFDVVEGDKGNEAANVTGPEGAPVQGSKYAADRRRFRRYYPQRGGIRRPQGRQQLEDGDEGGEDDDESGAPARGMGRRRRPFWRRGFMGPPRGRPFRGRGGGRPGGDGYSGYQPDMMGPMGPGMRGRRPARFFRRFYRPRRGGYNNYGYSQGGPMEDGGVPPHPRGGRGGRRPFRRGGRGRGSRRTEDGKNTSGSGDSGDNATSSQNDEPKESIKDSAPQQAPAREEANA</sequence>
<dbReference type="GO" id="GO:0003676">
    <property type="term" value="F:nucleic acid binding"/>
    <property type="evidence" value="ECO:0007669"/>
    <property type="project" value="InterPro"/>
</dbReference>
<feature type="compositionally biased region" description="Basic residues" evidence="1">
    <location>
        <begin position="199"/>
        <end position="215"/>
    </location>
</feature>
<feature type="compositionally biased region" description="Polar residues" evidence="1">
    <location>
        <begin position="265"/>
        <end position="281"/>
    </location>
</feature>
<protein>
    <recommendedName>
        <fullName evidence="2">CSD domain-containing protein</fullName>
    </recommendedName>
</protein>
<dbReference type="Proteomes" id="UP001208570">
    <property type="component" value="Unassembled WGS sequence"/>
</dbReference>
<feature type="compositionally biased region" description="Gly residues" evidence="1">
    <location>
        <begin position="172"/>
        <end position="183"/>
    </location>
</feature>
<proteinExistence type="predicted"/>
<dbReference type="PRINTS" id="PR00050">
    <property type="entry name" value="COLDSHOCK"/>
</dbReference>
<evidence type="ECO:0000259" key="2">
    <source>
        <dbReference type="PROSITE" id="PS51857"/>
    </source>
</evidence>
<evidence type="ECO:0000313" key="3">
    <source>
        <dbReference type="EMBL" id="KAK2147523.1"/>
    </source>
</evidence>
<evidence type="ECO:0000313" key="4">
    <source>
        <dbReference type="Proteomes" id="UP001208570"/>
    </source>
</evidence>
<feature type="compositionally biased region" description="Basic residues" evidence="1">
    <location>
        <begin position="108"/>
        <end position="124"/>
    </location>
</feature>
<dbReference type="PANTHER" id="PTHR11544">
    <property type="entry name" value="COLD SHOCK DOMAIN CONTAINING PROTEINS"/>
    <property type="match status" value="1"/>
</dbReference>
<dbReference type="Pfam" id="PF00313">
    <property type="entry name" value="CSD"/>
    <property type="match status" value="1"/>
</dbReference>
<reference evidence="3" key="1">
    <citation type="journal article" date="2023" name="Mol. Biol. Evol.">
        <title>Third-Generation Sequencing Reveals the Adaptive Role of the Epigenome in Three Deep-Sea Polychaetes.</title>
        <authorList>
            <person name="Perez M."/>
            <person name="Aroh O."/>
            <person name="Sun Y."/>
            <person name="Lan Y."/>
            <person name="Juniper S.K."/>
            <person name="Young C.R."/>
            <person name="Angers B."/>
            <person name="Qian P.Y."/>
        </authorList>
    </citation>
    <scope>NUCLEOTIDE SEQUENCE</scope>
    <source>
        <strain evidence="3">P08H-3</strain>
    </source>
</reference>
<dbReference type="InterPro" id="IPR019844">
    <property type="entry name" value="CSD_CS"/>
</dbReference>
<keyword evidence="4" id="KW-1185">Reference proteome</keyword>
<dbReference type="PROSITE" id="PS00352">
    <property type="entry name" value="CSD_1"/>
    <property type="match status" value="1"/>
</dbReference>
<gene>
    <name evidence="3" type="ORF">LSH36_548g00001</name>
</gene>
<dbReference type="InterPro" id="IPR012340">
    <property type="entry name" value="NA-bd_OB-fold"/>
</dbReference>
<comment type="caution">
    <text evidence="3">The sequence shown here is derived from an EMBL/GenBank/DDBJ whole genome shotgun (WGS) entry which is preliminary data.</text>
</comment>
<evidence type="ECO:0000256" key="1">
    <source>
        <dbReference type="SAM" id="MobiDB-lite"/>
    </source>
</evidence>
<dbReference type="AlphaFoldDB" id="A0AAD9J7E8"/>
<dbReference type="PROSITE" id="PS51857">
    <property type="entry name" value="CSD_2"/>
    <property type="match status" value="1"/>
</dbReference>
<dbReference type="SUPFAM" id="SSF50249">
    <property type="entry name" value="Nucleic acid-binding proteins"/>
    <property type="match status" value="1"/>
</dbReference>
<dbReference type="InterPro" id="IPR050181">
    <property type="entry name" value="Cold_shock_domain"/>
</dbReference>
<accession>A0AAD9J7E8</accession>
<feature type="region of interest" description="Disordered" evidence="1">
    <location>
        <begin position="85"/>
        <end position="304"/>
    </location>
</feature>
<feature type="compositionally biased region" description="Acidic residues" evidence="1">
    <location>
        <begin position="130"/>
        <end position="142"/>
    </location>
</feature>
<feature type="compositionally biased region" description="Basic residues" evidence="1">
    <location>
        <begin position="239"/>
        <end position="257"/>
    </location>
</feature>
<organism evidence="3 4">
    <name type="scientific">Paralvinella palmiformis</name>
    <dbReference type="NCBI Taxonomy" id="53620"/>
    <lineage>
        <taxon>Eukaryota</taxon>
        <taxon>Metazoa</taxon>
        <taxon>Spiralia</taxon>
        <taxon>Lophotrochozoa</taxon>
        <taxon>Annelida</taxon>
        <taxon>Polychaeta</taxon>
        <taxon>Sedentaria</taxon>
        <taxon>Canalipalpata</taxon>
        <taxon>Terebellida</taxon>
        <taxon>Terebelliformia</taxon>
        <taxon>Alvinellidae</taxon>
        <taxon>Paralvinella</taxon>
    </lineage>
</organism>
<dbReference type="SMART" id="SM00357">
    <property type="entry name" value="CSP"/>
    <property type="match status" value="1"/>
</dbReference>
<name>A0AAD9J7E8_9ANNE</name>